<dbReference type="Pfam" id="PF01852">
    <property type="entry name" value="START"/>
    <property type="match status" value="1"/>
</dbReference>
<evidence type="ECO:0000256" key="6">
    <source>
        <dbReference type="ARBA" id="ARBA00023155"/>
    </source>
</evidence>
<feature type="compositionally biased region" description="Basic and acidic residues" evidence="12">
    <location>
        <begin position="1"/>
        <end position="15"/>
    </location>
</feature>
<name>A0A087HHF6_ARAAL</name>
<dbReference type="Gene3D" id="3.30.530.20">
    <property type="match status" value="1"/>
</dbReference>
<evidence type="ECO:0000256" key="7">
    <source>
        <dbReference type="ARBA" id="ARBA00023163"/>
    </source>
</evidence>
<dbReference type="PANTHER" id="PTHR45654">
    <property type="entry name" value="HOMEOBOX-LEUCINE ZIPPER PROTEIN MERISTEM L1"/>
    <property type="match status" value="1"/>
</dbReference>
<dbReference type="AlphaFoldDB" id="A0A087HHF6"/>
<evidence type="ECO:0000259" key="14">
    <source>
        <dbReference type="PROSITE" id="PS50848"/>
    </source>
</evidence>
<feature type="coiled-coil region" evidence="11">
    <location>
        <begin position="123"/>
        <end position="150"/>
    </location>
</feature>
<evidence type="ECO:0000313" key="16">
    <source>
        <dbReference type="Proteomes" id="UP000029120"/>
    </source>
</evidence>
<evidence type="ECO:0000256" key="8">
    <source>
        <dbReference type="ARBA" id="ARBA00023242"/>
    </source>
</evidence>
<gene>
    <name evidence="15" type="ordered locus">AALP_Aa2g144800</name>
</gene>
<evidence type="ECO:0000256" key="9">
    <source>
        <dbReference type="PROSITE-ProRule" id="PRU00108"/>
    </source>
</evidence>
<dbReference type="InterPro" id="IPR001356">
    <property type="entry name" value="HD"/>
</dbReference>
<dbReference type="SMART" id="SM00234">
    <property type="entry name" value="START"/>
    <property type="match status" value="1"/>
</dbReference>
<keyword evidence="4 11" id="KW-0175">Coiled coil</keyword>
<comment type="subcellular location">
    <subcellularLocation>
        <location evidence="1 9 10">Nucleus</location>
    </subcellularLocation>
</comment>
<dbReference type="Pfam" id="PF00046">
    <property type="entry name" value="Homeodomain"/>
    <property type="match status" value="1"/>
</dbReference>
<dbReference type="PROSITE" id="PS50848">
    <property type="entry name" value="START"/>
    <property type="match status" value="1"/>
</dbReference>
<keyword evidence="5 9" id="KW-0238">DNA-binding</keyword>
<dbReference type="Gene3D" id="1.10.10.60">
    <property type="entry name" value="Homeodomain-like"/>
    <property type="match status" value="1"/>
</dbReference>
<dbReference type="PROSITE" id="PS50071">
    <property type="entry name" value="HOMEOBOX_2"/>
    <property type="match status" value="1"/>
</dbReference>
<keyword evidence="16" id="KW-1185">Reference proteome</keyword>
<evidence type="ECO:0000259" key="13">
    <source>
        <dbReference type="PROSITE" id="PS50071"/>
    </source>
</evidence>
<keyword evidence="8 9" id="KW-0539">Nucleus</keyword>
<dbReference type="OrthoDB" id="6159439at2759"/>
<organism evidence="15 16">
    <name type="scientific">Arabis alpina</name>
    <name type="common">Alpine rock-cress</name>
    <dbReference type="NCBI Taxonomy" id="50452"/>
    <lineage>
        <taxon>Eukaryota</taxon>
        <taxon>Viridiplantae</taxon>
        <taxon>Streptophyta</taxon>
        <taxon>Embryophyta</taxon>
        <taxon>Tracheophyta</taxon>
        <taxon>Spermatophyta</taxon>
        <taxon>Magnoliopsida</taxon>
        <taxon>eudicotyledons</taxon>
        <taxon>Gunneridae</taxon>
        <taxon>Pentapetalae</taxon>
        <taxon>rosids</taxon>
        <taxon>malvids</taxon>
        <taxon>Brassicales</taxon>
        <taxon>Brassicaceae</taxon>
        <taxon>Arabideae</taxon>
        <taxon>Arabis</taxon>
    </lineage>
</organism>
<dbReference type="SUPFAM" id="SSF46689">
    <property type="entry name" value="Homeodomain-like"/>
    <property type="match status" value="1"/>
</dbReference>
<feature type="region of interest" description="Disordered" evidence="12">
    <location>
        <begin position="1"/>
        <end position="32"/>
    </location>
</feature>
<comment type="similarity">
    <text evidence="2">Belongs to the HD-ZIP homeobox family. Class IV subfamily.</text>
</comment>
<evidence type="ECO:0000256" key="4">
    <source>
        <dbReference type="ARBA" id="ARBA00023054"/>
    </source>
</evidence>
<dbReference type="Pfam" id="PF25797">
    <property type="entry name" value="PDF2_C"/>
    <property type="match status" value="1"/>
</dbReference>
<dbReference type="Gramene" id="KFK41558">
    <property type="protein sequence ID" value="KFK41558"/>
    <property type="gene ID" value="AALP_AA2G144800"/>
</dbReference>
<dbReference type="InterPro" id="IPR009057">
    <property type="entry name" value="Homeodomain-like_sf"/>
</dbReference>
<sequence>MDSSRDDSSSDERETSINTNSNQDRKYHRHSNSQIERLEAYFKECPHPDELQRQNLGEELNLSPKQIKFWFQNKRTQTKAQNERSENAALKAANMKIVRDNEVMRNALETVVCPPCGGPRLGKEERELNLQKLRLKNAALKEQHEKLKSYVNQLGGQFPSSDASLPNIHGPSSYATTSTDNRHVLYGSSSQNVLEPPSILSGPNTHENANITQVPQPPQPQRQPLQLQHFQPLSQVEKIMMSETALNAVSEVMRLIQTEEPMWTKSSIDGRPVIDPDNYEKMFTKNHFKSPNARPESSKDVVVVPMDARTLIDVFFNTEKWARVFPTIVNEAKTIHVLESMDQEGQTFLKLMYEQLHILSPLVPPREFMVLRCCQRMGENLWMIADVSYNLPNIEFEFPTPICFKRPSGVLIQALPNARSKVTWMEHVVIEEKMRMHRLYKDVVGGGFGYGARRWTVTLERMCERLSLSSISAFPNTDHGGAVKFTEGRKSVLNLGERMIKNFAWTLKMSKKLDFSQLSETNNSGVRVSVRVNKEDGQPPGLVVCACSSLSLPKPPLEVYKFLKEVEHRHQWDVLCHGNPAAEVARFFTGTDLTNCVDVLQPSGATMPSEMMIIQDGFIDALGGMVVYAPMDINTAYSALLGQVDPAGISILPSGFVISLDGRPTPNTQLEGGRDHSTTLLTVAFQILVGRGRTYAEDTNMDESTTAVNTLVSSTVQRIKAMLNCQDGQRETS</sequence>
<keyword evidence="7" id="KW-0804">Transcription</keyword>
<feature type="region of interest" description="Disordered" evidence="12">
    <location>
        <begin position="192"/>
        <end position="225"/>
    </location>
</feature>
<evidence type="ECO:0000313" key="15">
    <source>
        <dbReference type="EMBL" id="KFK41558.1"/>
    </source>
</evidence>
<keyword evidence="6 9" id="KW-0371">Homeobox</keyword>
<dbReference type="SMART" id="SM00389">
    <property type="entry name" value="HOX"/>
    <property type="match status" value="1"/>
</dbReference>
<evidence type="ECO:0000256" key="3">
    <source>
        <dbReference type="ARBA" id="ARBA00023015"/>
    </source>
</evidence>
<dbReference type="InterPro" id="IPR023393">
    <property type="entry name" value="START-like_dom_sf"/>
</dbReference>
<dbReference type="SUPFAM" id="SSF55961">
    <property type="entry name" value="Bet v1-like"/>
    <property type="match status" value="2"/>
</dbReference>
<evidence type="ECO:0000256" key="1">
    <source>
        <dbReference type="ARBA" id="ARBA00004123"/>
    </source>
</evidence>
<protein>
    <submittedName>
        <fullName evidence="15">Uncharacterized protein</fullName>
    </submittedName>
</protein>
<dbReference type="GO" id="GO:0003677">
    <property type="term" value="F:DNA binding"/>
    <property type="evidence" value="ECO:0007669"/>
    <property type="project" value="UniProtKB-UniRule"/>
</dbReference>
<dbReference type="GO" id="GO:0005634">
    <property type="term" value="C:nucleus"/>
    <property type="evidence" value="ECO:0007669"/>
    <property type="project" value="UniProtKB-SubCell"/>
</dbReference>
<dbReference type="CDD" id="cd00086">
    <property type="entry name" value="homeodomain"/>
    <property type="match status" value="1"/>
</dbReference>
<dbReference type="PANTHER" id="PTHR45654:SF9">
    <property type="entry name" value="HOMEOBOX-LEUCINE ZIPPER PROTEIN HDG10-RELATED"/>
    <property type="match status" value="1"/>
</dbReference>
<dbReference type="GO" id="GO:0008289">
    <property type="term" value="F:lipid binding"/>
    <property type="evidence" value="ECO:0007669"/>
    <property type="project" value="InterPro"/>
</dbReference>
<dbReference type="eggNOG" id="ENOG502QTNV">
    <property type="taxonomic scope" value="Eukaryota"/>
</dbReference>
<dbReference type="InterPro" id="IPR002913">
    <property type="entry name" value="START_lipid-bd_dom"/>
</dbReference>
<dbReference type="Proteomes" id="UP000029120">
    <property type="component" value="Chromosome 2"/>
</dbReference>
<evidence type="ECO:0000256" key="12">
    <source>
        <dbReference type="SAM" id="MobiDB-lite"/>
    </source>
</evidence>
<dbReference type="FunFam" id="1.10.10.60:FF:000229">
    <property type="entry name" value="Homeobox-leucine zipper protein HDG1"/>
    <property type="match status" value="1"/>
</dbReference>
<dbReference type="EMBL" id="CM002870">
    <property type="protein sequence ID" value="KFK41558.1"/>
    <property type="molecule type" value="Genomic_DNA"/>
</dbReference>
<feature type="compositionally biased region" description="Polar residues" evidence="12">
    <location>
        <begin position="201"/>
        <end position="212"/>
    </location>
</feature>
<evidence type="ECO:0000256" key="2">
    <source>
        <dbReference type="ARBA" id="ARBA00006789"/>
    </source>
</evidence>
<dbReference type="CDD" id="cd08875">
    <property type="entry name" value="START_ArGLABRA2_like"/>
    <property type="match status" value="1"/>
</dbReference>
<dbReference type="InterPro" id="IPR042160">
    <property type="entry name" value="HD-Zip_IV"/>
</dbReference>
<accession>A0A087HHF6</accession>
<evidence type="ECO:0000256" key="10">
    <source>
        <dbReference type="RuleBase" id="RU000682"/>
    </source>
</evidence>
<feature type="DNA-binding region" description="Homeobox" evidence="9">
    <location>
        <begin position="23"/>
        <end position="82"/>
    </location>
</feature>
<dbReference type="OMA" id="EREQYTH"/>
<evidence type="ECO:0000256" key="5">
    <source>
        <dbReference type="ARBA" id="ARBA00023125"/>
    </source>
</evidence>
<keyword evidence="3" id="KW-0805">Transcription regulation</keyword>
<feature type="domain" description="START" evidence="14">
    <location>
        <begin position="234"/>
        <end position="468"/>
    </location>
</feature>
<dbReference type="InterPro" id="IPR057993">
    <property type="entry name" value="HD-Zip_IV_C"/>
</dbReference>
<feature type="domain" description="Homeobox" evidence="13">
    <location>
        <begin position="21"/>
        <end position="81"/>
    </location>
</feature>
<proteinExistence type="inferred from homology"/>
<evidence type="ECO:0000256" key="11">
    <source>
        <dbReference type="SAM" id="Coils"/>
    </source>
</evidence>
<reference evidence="16" key="1">
    <citation type="journal article" date="2015" name="Nat. Plants">
        <title>Genome expansion of Arabis alpina linked with retrotransposition and reduced symmetric DNA methylation.</title>
        <authorList>
            <person name="Willing E.M."/>
            <person name="Rawat V."/>
            <person name="Mandakova T."/>
            <person name="Maumus F."/>
            <person name="James G.V."/>
            <person name="Nordstroem K.J."/>
            <person name="Becker C."/>
            <person name="Warthmann N."/>
            <person name="Chica C."/>
            <person name="Szarzynska B."/>
            <person name="Zytnicki M."/>
            <person name="Albani M.C."/>
            <person name="Kiefer C."/>
            <person name="Bergonzi S."/>
            <person name="Castaings L."/>
            <person name="Mateos J.L."/>
            <person name="Berns M.C."/>
            <person name="Bujdoso N."/>
            <person name="Piofczyk T."/>
            <person name="de Lorenzo L."/>
            <person name="Barrero-Sicilia C."/>
            <person name="Mateos I."/>
            <person name="Piednoel M."/>
            <person name="Hagmann J."/>
            <person name="Chen-Min-Tao R."/>
            <person name="Iglesias-Fernandez R."/>
            <person name="Schuster S.C."/>
            <person name="Alonso-Blanco C."/>
            <person name="Roudier F."/>
            <person name="Carbonero P."/>
            <person name="Paz-Ares J."/>
            <person name="Davis S.J."/>
            <person name="Pecinka A."/>
            <person name="Quesneville H."/>
            <person name="Colot V."/>
            <person name="Lysak M.A."/>
            <person name="Weigel D."/>
            <person name="Coupland G."/>
            <person name="Schneeberger K."/>
        </authorList>
    </citation>
    <scope>NUCLEOTIDE SEQUENCE [LARGE SCALE GENOMIC DNA]</scope>
    <source>
        <strain evidence="16">cv. Pajares</strain>
    </source>
</reference>